<gene>
    <name evidence="2" type="ORF">G3O08_02025</name>
</gene>
<protein>
    <submittedName>
        <fullName evidence="2">DUF547 domain-containing protein</fullName>
    </submittedName>
</protein>
<dbReference type="PANTHER" id="PTHR46361:SF3">
    <property type="entry name" value="ELECTRON CARRIER_ PROTEIN DISULFIDE OXIDOREDUCTASE"/>
    <property type="match status" value="1"/>
</dbReference>
<dbReference type="Proteomes" id="UP000486602">
    <property type="component" value="Unassembled WGS sequence"/>
</dbReference>
<feature type="domain" description="DUF547" evidence="1">
    <location>
        <begin position="62"/>
        <end position="172"/>
    </location>
</feature>
<reference evidence="2 3" key="1">
    <citation type="submission" date="2020-02" db="EMBL/GenBank/DDBJ databases">
        <title>Out from the shadows clarifying the taxonomy of the family Cryomorphaceae and related taxa by utilizing the GTDB taxonomic framework.</title>
        <authorList>
            <person name="Bowman J.P."/>
        </authorList>
    </citation>
    <scope>NUCLEOTIDE SEQUENCE [LARGE SCALE GENOMIC DNA]</scope>
    <source>
        <strain evidence="2 3">QSSC 1-22</strain>
    </source>
</reference>
<name>A0A7K3WMQ1_9FLAO</name>
<comment type="caution">
    <text evidence="2">The sequence shown here is derived from an EMBL/GenBank/DDBJ whole genome shotgun (WGS) entry which is preliminary data.</text>
</comment>
<dbReference type="EMBL" id="JAAGVY010000002">
    <property type="protein sequence ID" value="NEN22281.1"/>
    <property type="molecule type" value="Genomic_DNA"/>
</dbReference>
<evidence type="ECO:0000259" key="1">
    <source>
        <dbReference type="Pfam" id="PF04784"/>
    </source>
</evidence>
<accession>A0A7K3WMQ1</accession>
<keyword evidence="3" id="KW-1185">Reference proteome</keyword>
<organism evidence="2 3">
    <name type="scientific">Cryomorpha ignava</name>
    <dbReference type="NCBI Taxonomy" id="101383"/>
    <lineage>
        <taxon>Bacteria</taxon>
        <taxon>Pseudomonadati</taxon>
        <taxon>Bacteroidota</taxon>
        <taxon>Flavobacteriia</taxon>
        <taxon>Flavobacteriales</taxon>
        <taxon>Cryomorphaceae</taxon>
        <taxon>Cryomorpha</taxon>
    </lineage>
</organism>
<dbReference type="AlphaFoldDB" id="A0A7K3WMQ1"/>
<dbReference type="Pfam" id="PF04784">
    <property type="entry name" value="DUF547"/>
    <property type="match status" value="1"/>
</dbReference>
<dbReference type="InterPro" id="IPR006869">
    <property type="entry name" value="DUF547"/>
</dbReference>
<evidence type="ECO:0000313" key="2">
    <source>
        <dbReference type="EMBL" id="NEN22281.1"/>
    </source>
</evidence>
<dbReference type="PANTHER" id="PTHR46361">
    <property type="entry name" value="ELECTRON CARRIER/ PROTEIN DISULFIDE OXIDOREDUCTASE"/>
    <property type="match status" value="1"/>
</dbReference>
<evidence type="ECO:0000313" key="3">
    <source>
        <dbReference type="Proteomes" id="UP000486602"/>
    </source>
</evidence>
<proteinExistence type="predicted"/>
<sequence length="237" mass="27030">MMDSNSQTALSNPVDHSAWDALLKKHVNDKGLVNYKAMMKDSVALNKYLDMLSVNVPDEDVWTDAGQLAYWINAYNAFTVKLILNNYPVKSIKDIAGGIPFVNTPWDVKFIKIGDETYDLNNIEHGIIRKQFDEERIHFAVVCAAMSCPRLRNEAYTAEKLNAQLDDQARTFFNDESQNKISKDQASISPILKWYGGDFKDKAPSLREYVNQYSKVQINQGVDVGFTDYDWALNEQK</sequence>